<organism evidence="1 2">
    <name type="scientific">Lupinus albus</name>
    <name type="common">White lupine</name>
    <name type="synonym">Lupinus termis</name>
    <dbReference type="NCBI Taxonomy" id="3870"/>
    <lineage>
        <taxon>Eukaryota</taxon>
        <taxon>Viridiplantae</taxon>
        <taxon>Streptophyta</taxon>
        <taxon>Embryophyta</taxon>
        <taxon>Tracheophyta</taxon>
        <taxon>Spermatophyta</taxon>
        <taxon>Magnoliopsida</taxon>
        <taxon>eudicotyledons</taxon>
        <taxon>Gunneridae</taxon>
        <taxon>Pentapetalae</taxon>
        <taxon>rosids</taxon>
        <taxon>fabids</taxon>
        <taxon>Fabales</taxon>
        <taxon>Fabaceae</taxon>
        <taxon>Papilionoideae</taxon>
        <taxon>50 kb inversion clade</taxon>
        <taxon>genistoids sensu lato</taxon>
        <taxon>core genistoids</taxon>
        <taxon>Genisteae</taxon>
        <taxon>Lupinus</taxon>
    </lineage>
</organism>
<sequence length="272" mass="30738">MTSFRTMRVTGQYNKKPLHILIDSGSTHNFLDIQRAKTIGCKIEALEPLMVTMANGNKLQISAVVGNFSWTIQHTTFTSDMMLIPLGCCDVVLGIEWLVTLGDITWNFGKLTMNFKVQGRRHVLRGSPYNGVKTIKHHQLEKVLTEGAHLSMLHLCTKERRLFQSLTTHAEQLPIPLQIDQILKQFAEVFADPSQLPPMRVKHNHQIPLLQGTDPVNKRPYRYAKHQKDIIDTLVQDMLTSGIIQNSSSPYASPMVLVGKKDGCWRLCVGLE</sequence>
<evidence type="ECO:0000313" key="1">
    <source>
        <dbReference type="EMBL" id="KAE9621561.1"/>
    </source>
</evidence>
<dbReference type="Gene3D" id="2.40.70.10">
    <property type="entry name" value="Acid Proteases"/>
    <property type="match status" value="1"/>
</dbReference>
<protein>
    <submittedName>
        <fullName evidence="1">Putative nucleotidyltransferase, Ribonuclease H</fullName>
    </submittedName>
</protein>
<accession>A0A6A4R6G3</accession>
<dbReference type="Gene3D" id="3.10.10.10">
    <property type="entry name" value="HIV Type 1 Reverse Transcriptase, subunit A, domain 1"/>
    <property type="match status" value="1"/>
</dbReference>
<dbReference type="PANTHER" id="PTHR15503:SF22">
    <property type="entry name" value="TRANSPOSON TY3-I GAG POLYPROTEIN"/>
    <property type="match status" value="1"/>
</dbReference>
<dbReference type="SUPFAM" id="SSF56672">
    <property type="entry name" value="DNA/RNA polymerases"/>
    <property type="match status" value="1"/>
</dbReference>
<dbReference type="InterPro" id="IPR021109">
    <property type="entry name" value="Peptidase_aspartic_dom_sf"/>
</dbReference>
<evidence type="ECO:0000313" key="2">
    <source>
        <dbReference type="Proteomes" id="UP000447434"/>
    </source>
</evidence>
<name>A0A6A4R6G3_LUPAL</name>
<dbReference type="InterPro" id="IPR043502">
    <property type="entry name" value="DNA/RNA_pol_sf"/>
</dbReference>
<dbReference type="Proteomes" id="UP000447434">
    <property type="component" value="Chromosome 1"/>
</dbReference>
<dbReference type="GO" id="GO:0016740">
    <property type="term" value="F:transferase activity"/>
    <property type="evidence" value="ECO:0007669"/>
    <property type="project" value="UniProtKB-KW"/>
</dbReference>
<gene>
    <name evidence="1" type="ORF">Lalb_Chr01g0016101</name>
</gene>
<keyword evidence="2" id="KW-1185">Reference proteome</keyword>
<dbReference type="SUPFAM" id="SSF50630">
    <property type="entry name" value="Acid proteases"/>
    <property type="match status" value="1"/>
</dbReference>
<dbReference type="CDD" id="cd00303">
    <property type="entry name" value="retropepsin_like"/>
    <property type="match status" value="1"/>
</dbReference>
<reference evidence="2" key="1">
    <citation type="journal article" date="2020" name="Nat. Commun.">
        <title>Genome sequence of the cluster root forming white lupin.</title>
        <authorList>
            <person name="Hufnagel B."/>
            <person name="Marques A."/>
            <person name="Soriano A."/>
            <person name="Marques L."/>
            <person name="Divol F."/>
            <person name="Doumas P."/>
            <person name="Sallet E."/>
            <person name="Mancinotti D."/>
            <person name="Carrere S."/>
            <person name="Marande W."/>
            <person name="Arribat S."/>
            <person name="Keller J."/>
            <person name="Huneau C."/>
            <person name="Blein T."/>
            <person name="Aime D."/>
            <person name="Laguerre M."/>
            <person name="Taylor J."/>
            <person name="Schubert V."/>
            <person name="Nelson M."/>
            <person name="Geu-Flores F."/>
            <person name="Crespi M."/>
            <person name="Gallardo-Guerrero K."/>
            <person name="Delaux P.-M."/>
            <person name="Salse J."/>
            <person name="Berges H."/>
            <person name="Guyot R."/>
            <person name="Gouzy J."/>
            <person name="Peret B."/>
        </authorList>
    </citation>
    <scope>NUCLEOTIDE SEQUENCE [LARGE SCALE GENOMIC DNA]</scope>
    <source>
        <strain evidence="2">cv. Amiga</strain>
    </source>
</reference>
<dbReference type="PANTHER" id="PTHR15503">
    <property type="entry name" value="LDOC1 RELATED"/>
    <property type="match status" value="1"/>
</dbReference>
<dbReference type="OrthoDB" id="1738534at2759"/>
<dbReference type="InterPro" id="IPR032567">
    <property type="entry name" value="RTL1-rel"/>
</dbReference>
<dbReference type="Pfam" id="PF08284">
    <property type="entry name" value="RVP_2"/>
    <property type="match status" value="1"/>
</dbReference>
<keyword evidence="1" id="KW-0808">Transferase</keyword>
<dbReference type="EMBL" id="WOCE01000001">
    <property type="protein sequence ID" value="KAE9621561.1"/>
    <property type="molecule type" value="Genomic_DNA"/>
</dbReference>
<dbReference type="AlphaFoldDB" id="A0A6A4R6G3"/>
<proteinExistence type="predicted"/>
<comment type="caution">
    <text evidence="1">The sequence shown here is derived from an EMBL/GenBank/DDBJ whole genome shotgun (WGS) entry which is preliminary data.</text>
</comment>